<proteinExistence type="inferred from homology"/>
<feature type="binding site" evidence="14">
    <location>
        <position position="145"/>
    </location>
    <ligand>
        <name>ATP</name>
        <dbReference type="ChEBI" id="CHEBI:30616"/>
    </ligand>
</feature>
<dbReference type="AlphaFoldDB" id="A0A1H3AM34"/>
<evidence type="ECO:0000256" key="9">
    <source>
        <dbReference type="ARBA" id="ARBA00022741"/>
    </source>
</evidence>
<name>A0A1H3AM34_ACIFE</name>
<dbReference type="GO" id="GO:0006450">
    <property type="term" value="P:regulation of translational fidelity"/>
    <property type="evidence" value="ECO:0007669"/>
    <property type="project" value="TreeGrafter"/>
</dbReference>
<dbReference type="NCBIfam" id="TIGR00057">
    <property type="entry name" value="L-threonylcarbamoyladenylate synthase"/>
    <property type="match status" value="1"/>
</dbReference>
<dbReference type="Gene3D" id="3.40.50.11030">
    <property type="entry name" value="Threonylcarbamoyl-AMP synthase, C-terminal domain"/>
    <property type="match status" value="1"/>
</dbReference>
<reference evidence="16 17" key="1">
    <citation type="submission" date="2016-10" db="EMBL/GenBank/DDBJ databases">
        <authorList>
            <person name="Varghese N."/>
            <person name="Submissions S."/>
        </authorList>
    </citation>
    <scope>NUCLEOTIDE SEQUENCE [LARGE SCALE GENOMIC DNA]</scope>
    <source>
        <strain evidence="16 17">WCC6</strain>
    </source>
</reference>
<feature type="binding site" evidence="14">
    <location>
        <position position="153"/>
    </location>
    <ligand>
        <name>ATP</name>
        <dbReference type="ChEBI" id="CHEBI:30616"/>
    </ligand>
</feature>
<evidence type="ECO:0000256" key="2">
    <source>
        <dbReference type="ARBA" id="ARBA00007663"/>
    </source>
</evidence>
<feature type="binding site" evidence="14">
    <location>
        <position position="183"/>
    </location>
    <ligand>
        <name>L-threonine</name>
        <dbReference type="ChEBI" id="CHEBI:57926"/>
    </ligand>
</feature>
<dbReference type="GO" id="GO:0061710">
    <property type="term" value="F:L-threonylcarbamoyladenylate synthase"/>
    <property type="evidence" value="ECO:0007669"/>
    <property type="project" value="UniProtKB-EC"/>
</dbReference>
<dbReference type="PANTHER" id="PTHR17490:SF16">
    <property type="entry name" value="THREONYLCARBAMOYL-AMP SYNTHASE"/>
    <property type="match status" value="1"/>
</dbReference>
<keyword evidence="7 13" id="KW-0819">tRNA processing</keyword>
<evidence type="ECO:0000256" key="6">
    <source>
        <dbReference type="ARBA" id="ARBA00022679"/>
    </source>
</evidence>
<evidence type="ECO:0000256" key="5">
    <source>
        <dbReference type="ARBA" id="ARBA00022490"/>
    </source>
</evidence>
<dbReference type="Pfam" id="PF01300">
    <property type="entry name" value="Sua5_yciO_yrdC"/>
    <property type="match status" value="1"/>
</dbReference>
<dbReference type="InterPro" id="IPR006070">
    <property type="entry name" value="Sua5-like_dom"/>
</dbReference>
<organism evidence="16 17">
    <name type="scientific">Acidaminococcus fermentans</name>
    <dbReference type="NCBI Taxonomy" id="905"/>
    <lineage>
        <taxon>Bacteria</taxon>
        <taxon>Bacillati</taxon>
        <taxon>Bacillota</taxon>
        <taxon>Negativicutes</taxon>
        <taxon>Acidaminococcales</taxon>
        <taxon>Acidaminococcaceae</taxon>
        <taxon>Acidaminococcus</taxon>
    </lineage>
</organism>
<comment type="subcellular location">
    <subcellularLocation>
        <location evidence="1 13">Cytoplasm</location>
    </subcellularLocation>
</comment>
<evidence type="ECO:0000313" key="16">
    <source>
        <dbReference type="EMBL" id="SDX30683.1"/>
    </source>
</evidence>
<evidence type="ECO:0000313" key="17">
    <source>
        <dbReference type="Proteomes" id="UP000182379"/>
    </source>
</evidence>
<accession>A0A1H3AM34</accession>
<dbReference type="InterPro" id="IPR038385">
    <property type="entry name" value="Sua5/YwlC_C"/>
</dbReference>
<comment type="similarity">
    <text evidence="2 13">Belongs to the SUA5 family.</text>
</comment>
<dbReference type="InterPro" id="IPR005145">
    <property type="entry name" value="Sua5_C"/>
</dbReference>
<feature type="binding site" evidence="14">
    <location>
        <position position="64"/>
    </location>
    <ligand>
        <name>ATP</name>
        <dbReference type="ChEBI" id="CHEBI:30616"/>
    </ligand>
</feature>
<comment type="function">
    <text evidence="13">Required for the formation of a threonylcarbamoyl group on adenosine at position 37 (t(6)A37) in tRNAs that read codons beginning with adenine.</text>
</comment>
<dbReference type="PANTHER" id="PTHR17490">
    <property type="entry name" value="SUA5"/>
    <property type="match status" value="1"/>
</dbReference>
<feature type="binding site" evidence="14">
    <location>
        <position position="197"/>
    </location>
    <ligand>
        <name>ATP</name>
        <dbReference type="ChEBI" id="CHEBI:30616"/>
    </ligand>
</feature>
<gene>
    <name evidence="16" type="ORF">SAMN05216495_12116</name>
</gene>
<dbReference type="InterPro" id="IPR017945">
    <property type="entry name" value="DHBP_synth_RibB-like_a/b_dom"/>
</dbReference>
<evidence type="ECO:0000256" key="10">
    <source>
        <dbReference type="ARBA" id="ARBA00022840"/>
    </source>
</evidence>
<dbReference type="RefSeq" id="WP_074708245.1">
    <property type="nucleotide sequence ID" value="NZ_CALAKB010000004.1"/>
</dbReference>
<evidence type="ECO:0000256" key="4">
    <source>
        <dbReference type="ARBA" id="ARBA00015492"/>
    </source>
</evidence>
<evidence type="ECO:0000256" key="13">
    <source>
        <dbReference type="PIRNR" id="PIRNR004930"/>
    </source>
</evidence>
<dbReference type="SUPFAM" id="SSF55821">
    <property type="entry name" value="YrdC/RibB"/>
    <property type="match status" value="1"/>
</dbReference>
<dbReference type="PIRSF" id="PIRSF004930">
    <property type="entry name" value="Tln_factor_SUA5"/>
    <property type="match status" value="1"/>
</dbReference>
<dbReference type="InterPro" id="IPR010923">
    <property type="entry name" value="T(6)A37_SUA5"/>
</dbReference>
<dbReference type="EMBL" id="FNOP01000021">
    <property type="protein sequence ID" value="SDX30683.1"/>
    <property type="molecule type" value="Genomic_DNA"/>
</dbReference>
<dbReference type="GO" id="GO:0005524">
    <property type="term" value="F:ATP binding"/>
    <property type="evidence" value="ECO:0007669"/>
    <property type="project" value="UniProtKB-UniRule"/>
</dbReference>
<evidence type="ECO:0000256" key="12">
    <source>
        <dbReference type="ARBA" id="ARBA00048366"/>
    </source>
</evidence>
<evidence type="ECO:0000256" key="14">
    <source>
        <dbReference type="PIRSR" id="PIRSR004930-1"/>
    </source>
</evidence>
<keyword evidence="8 13" id="KW-0548">Nucleotidyltransferase</keyword>
<dbReference type="GO" id="GO:0000049">
    <property type="term" value="F:tRNA binding"/>
    <property type="evidence" value="ECO:0007669"/>
    <property type="project" value="TreeGrafter"/>
</dbReference>
<evidence type="ECO:0000256" key="8">
    <source>
        <dbReference type="ARBA" id="ARBA00022695"/>
    </source>
</evidence>
<keyword evidence="6 13" id="KW-0808">Transferase</keyword>
<feature type="binding site" evidence="14">
    <location>
        <position position="60"/>
    </location>
    <ligand>
        <name>ATP</name>
        <dbReference type="ChEBI" id="CHEBI:30616"/>
    </ligand>
</feature>
<dbReference type="Pfam" id="PF03481">
    <property type="entry name" value="Sua5_C"/>
    <property type="match status" value="1"/>
</dbReference>
<sequence length="368" mass="39508">METQYWKLKDDEPLEAQLAPAARLLQQGEVVAFPTETVYGLGADGLNGEACRKIFAAKGRPADNPLILHISEKEEILPLTSGLSPMAEKLMEAFWPGPMTLIVPKSDRIPEVVTAGQETVAVRFPSNPVARALIRLTGRPLAAPSANKSGKPSPTNAQDVLQDMDGIIGGVVDGGACDIGVESTIIDTTGTVPVILRPGGITEEMIREVMGEVELDPGLVRPDQKPKAPGMKYRHYAPKAPMVLIEGPEAGLGVIRAAIMAEAWGLKVGVLALDETVGHLPHAAHLVICNAGKDLGDLAENLYTELREFDRKQVDIILGEGVSTRGLGLAIMNRMRKSAGHNILVYDRGLFRKKSGQVPEFLQGMVIE</sequence>
<keyword evidence="10 13" id="KW-0067">ATP-binding</keyword>
<dbReference type="PROSITE" id="PS51163">
    <property type="entry name" value="YRDC"/>
    <property type="match status" value="1"/>
</dbReference>
<dbReference type="GO" id="GO:0008033">
    <property type="term" value="P:tRNA processing"/>
    <property type="evidence" value="ECO:0007669"/>
    <property type="project" value="UniProtKB-KW"/>
</dbReference>
<dbReference type="GO" id="GO:0003725">
    <property type="term" value="F:double-stranded RNA binding"/>
    <property type="evidence" value="ECO:0007669"/>
    <property type="project" value="UniProtKB-UniRule"/>
</dbReference>
<feature type="domain" description="YrdC-like" evidence="15">
    <location>
        <begin position="15"/>
        <end position="201"/>
    </location>
</feature>
<dbReference type="EC" id="2.7.7.87" evidence="3 13"/>
<feature type="binding site" evidence="14">
    <location>
        <position position="69"/>
    </location>
    <ligand>
        <name>L-threonine</name>
        <dbReference type="ChEBI" id="CHEBI:57926"/>
    </ligand>
</feature>
<dbReference type="InterPro" id="IPR050156">
    <property type="entry name" value="TC-AMP_synthase_SUA5"/>
</dbReference>
<feature type="binding site" evidence="14">
    <location>
        <position position="236"/>
    </location>
    <ligand>
        <name>ATP</name>
        <dbReference type="ChEBI" id="CHEBI:30616"/>
    </ligand>
</feature>
<dbReference type="FunFam" id="3.90.870.10:FF:000009">
    <property type="entry name" value="Threonylcarbamoyl-AMP synthase, putative"/>
    <property type="match status" value="1"/>
</dbReference>
<feature type="binding site" evidence="14">
    <location>
        <position position="119"/>
    </location>
    <ligand>
        <name>ATP</name>
        <dbReference type="ChEBI" id="CHEBI:30616"/>
    </ligand>
</feature>
<evidence type="ECO:0000256" key="1">
    <source>
        <dbReference type="ARBA" id="ARBA00004496"/>
    </source>
</evidence>
<feature type="binding site" evidence="14">
    <location>
        <position position="123"/>
    </location>
    <ligand>
        <name>L-threonine</name>
        <dbReference type="ChEBI" id="CHEBI:57926"/>
    </ligand>
</feature>
<dbReference type="Proteomes" id="UP000182379">
    <property type="component" value="Unassembled WGS sequence"/>
</dbReference>
<feature type="binding site" evidence="14">
    <location>
        <position position="37"/>
    </location>
    <ligand>
        <name>L-threonine</name>
        <dbReference type="ChEBI" id="CHEBI:57926"/>
    </ligand>
</feature>
<protein>
    <recommendedName>
        <fullName evidence="4 13">Threonylcarbamoyl-AMP synthase</fullName>
        <shortName evidence="13">TC-AMP synthase</shortName>
        <ecNumber evidence="3 13">2.7.7.87</ecNumber>
    </recommendedName>
    <alternativeName>
        <fullName evidence="11 13">L-threonylcarbamoyladenylate synthase</fullName>
    </alternativeName>
</protein>
<comment type="caution">
    <text evidence="16">The sequence shown here is derived from an EMBL/GenBank/DDBJ whole genome shotgun (WGS) entry which is preliminary data.</text>
</comment>
<feature type="binding site" evidence="14">
    <location>
        <position position="143"/>
    </location>
    <ligand>
        <name>L-threonine</name>
        <dbReference type="ChEBI" id="CHEBI:57926"/>
    </ligand>
</feature>
<dbReference type="Gene3D" id="3.90.870.10">
    <property type="entry name" value="DHBP synthase"/>
    <property type="match status" value="1"/>
</dbReference>
<keyword evidence="5 13" id="KW-0963">Cytoplasm</keyword>
<comment type="catalytic activity">
    <reaction evidence="12 13">
        <text>L-threonine + hydrogencarbonate + ATP = L-threonylcarbamoyladenylate + diphosphate + H2O</text>
        <dbReference type="Rhea" id="RHEA:36407"/>
        <dbReference type="ChEBI" id="CHEBI:15377"/>
        <dbReference type="ChEBI" id="CHEBI:17544"/>
        <dbReference type="ChEBI" id="CHEBI:30616"/>
        <dbReference type="ChEBI" id="CHEBI:33019"/>
        <dbReference type="ChEBI" id="CHEBI:57926"/>
        <dbReference type="ChEBI" id="CHEBI:73682"/>
        <dbReference type="EC" id="2.7.7.87"/>
    </reaction>
</comment>
<evidence type="ECO:0000259" key="15">
    <source>
        <dbReference type="PROSITE" id="PS51163"/>
    </source>
</evidence>
<keyword evidence="9 13" id="KW-0547">Nucleotide-binding</keyword>
<evidence type="ECO:0000256" key="11">
    <source>
        <dbReference type="ARBA" id="ARBA00029774"/>
    </source>
</evidence>
<evidence type="ECO:0000256" key="3">
    <source>
        <dbReference type="ARBA" id="ARBA00012584"/>
    </source>
</evidence>
<dbReference type="GO" id="GO:0005737">
    <property type="term" value="C:cytoplasm"/>
    <property type="evidence" value="ECO:0007669"/>
    <property type="project" value="UniProtKB-SubCell"/>
</dbReference>
<evidence type="ECO:0000256" key="7">
    <source>
        <dbReference type="ARBA" id="ARBA00022694"/>
    </source>
</evidence>